<organism evidence="1 2">
    <name type="scientific">Allomesorhizobium camelthorni</name>
    <dbReference type="NCBI Taxonomy" id="475069"/>
    <lineage>
        <taxon>Bacteria</taxon>
        <taxon>Pseudomonadati</taxon>
        <taxon>Pseudomonadota</taxon>
        <taxon>Alphaproteobacteria</taxon>
        <taxon>Hyphomicrobiales</taxon>
        <taxon>Phyllobacteriaceae</taxon>
        <taxon>Allomesorhizobium</taxon>
    </lineage>
</organism>
<sequence length="148" mass="16771">MKTDNDAVDLDSFLPTEDSVLEIMSQDGRPTGWKITLAGPSHTKVIAFADAQTRRNLHKAKLIEQAQVNGKKYQAEEKTPDEQRRENTRWVIARILEWTPVKIGGVVHEFSDKAAEDLLIKPEMGWAYLQIAEAINEDKRFTKPSAKP</sequence>
<reference evidence="1 2" key="1">
    <citation type="submission" date="2020-02" db="EMBL/GenBank/DDBJ databases">
        <title>Genome sequence of strain CCNWXJ40-4.</title>
        <authorList>
            <person name="Gao J."/>
            <person name="Sun J."/>
        </authorList>
    </citation>
    <scope>NUCLEOTIDE SEQUENCE [LARGE SCALE GENOMIC DNA]</scope>
    <source>
        <strain evidence="1 2">CCNWXJ 40-4</strain>
    </source>
</reference>
<protein>
    <submittedName>
        <fullName evidence="1">Uncharacterized protein</fullName>
    </submittedName>
</protein>
<dbReference type="AlphaFoldDB" id="A0A6G4W6P4"/>
<dbReference type="Proteomes" id="UP001642900">
    <property type="component" value="Unassembled WGS sequence"/>
</dbReference>
<comment type="caution">
    <text evidence="1">The sequence shown here is derived from an EMBL/GenBank/DDBJ whole genome shotgun (WGS) entry which is preliminary data.</text>
</comment>
<evidence type="ECO:0000313" key="1">
    <source>
        <dbReference type="EMBL" id="NGO50425.1"/>
    </source>
</evidence>
<evidence type="ECO:0000313" key="2">
    <source>
        <dbReference type="Proteomes" id="UP001642900"/>
    </source>
</evidence>
<gene>
    <name evidence="1" type="ORF">G6N73_04390</name>
</gene>
<dbReference type="RefSeq" id="WP_165023906.1">
    <property type="nucleotide sequence ID" value="NZ_JAAKZF010000003.1"/>
</dbReference>
<dbReference type="EMBL" id="JAAKZF010000003">
    <property type="protein sequence ID" value="NGO50425.1"/>
    <property type="molecule type" value="Genomic_DNA"/>
</dbReference>
<accession>A0A6G4W6P4</accession>
<proteinExistence type="predicted"/>
<keyword evidence="2" id="KW-1185">Reference proteome</keyword>
<name>A0A6G4W6P4_9HYPH</name>